<gene>
    <name evidence="3" type="ORF">THOM_0245</name>
</gene>
<feature type="region of interest" description="Disordered" evidence="1">
    <location>
        <begin position="1"/>
        <end position="111"/>
    </location>
</feature>
<dbReference type="PANTHER" id="PTHR23138">
    <property type="entry name" value="RAN BINDING PROTEIN"/>
    <property type="match status" value="1"/>
</dbReference>
<dbReference type="SMART" id="SM00160">
    <property type="entry name" value="RanBD"/>
    <property type="match status" value="1"/>
</dbReference>
<dbReference type="InterPro" id="IPR000156">
    <property type="entry name" value="Ran_bind_dom"/>
</dbReference>
<dbReference type="InParanoid" id="L7K0H7"/>
<dbReference type="FunCoup" id="L7K0H7">
    <property type="interactions" value="248"/>
</dbReference>
<proteinExistence type="predicted"/>
<dbReference type="Gene3D" id="2.30.29.30">
    <property type="entry name" value="Pleckstrin-homology domain (PH domain)/Phosphotyrosine-binding domain (PTB)"/>
    <property type="match status" value="1"/>
</dbReference>
<keyword evidence="4" id="KW-1185">Reference proteome</keyword>
<dbReference type="GO" id="GO:0005737">
    <property type="term" value="C:cytoplasm"/>
    <property type="evidence" value="ECO:0007669"/>
    <property type="project" value="TreeGrafter"/>
</dbReference>
<dbReference type="PROSITE" id="PS50196">
    <property type="entry name" value="RANBD1"/>
    <property type="match status" value="1"/>
</dbReference>
<dbReference type="Pfam" id="PF00638">
    <property type="entry name" value="Ran_BP1"/>
    <property type="match status" value="1"/>
</dbReference>
<evidence type="ECO:0000313" key="3">
    <source>
        <dbReference type="EMBL" id="ELQ76752.1"/>
    </source>
</evidence>
<dbReference type="OrthoDB" id="2357150at2759"/>
<feature type="compositionally biased region" description="Polar residues" evidence="1">
    <location>
        <begin position="90"/>
        <end position="108"/>
    </location>
</feature>
<dbReference type="VEuPathDB" id="MicrosporidiaDB:THOM_0245"/>
<sequence>MIIEKEKKNEEVKAESCNENIEGKAVDKEGDGKAVGEEVKAESCNEKIEGKTVDKEGTGKTVGEEGTGKTNNDKTVGEENDGKTVDKEGPTTNGNKNIKPESMSTSSIFDRPAQPVHKESEFLKERGKPLFIEKECSDVLNKTSSAINTEQDKNIHFKATCQLFMFSENTGAIEQRGDGIIYIKMVEKHKLYKLTMVRDRIYKLGCNHFILPIGKLHAHKTSANTFIWHTKNDKCDDDVKSEKRTFVVKFGCGEDAERFESKYGYAMGENAKVLSDMKK</sequence>
<dbReference type="GO" id="GO:0005096">
    <property type="term" value="F:GTPase activator activity"/>
    <property type="evidence" value="ECO:0007669"/>
    <property type="project" value="TreeGrafter"/>
</dbReference>
<dbReference type="InterPro" id="IPR011993">
    <property type="entry name" value="PH-like_dom_sf"/>
</dbReference>
<dbReference type="AlphaFoldDB" id="L7K0H7"/>
<dbReference type="Proteomes" id="UP000011185">
    <property type="component" value="Unassembled WGS sequence"/>
</dbReference>
<dbReference type="SUPFAM" id="SSF50729">
    <property type="entry name" value="PH domain-like"/>
    <property type="match status" value="1"/>
</dbReference>
<feature type="domain" description="RanBD1" evidence="2">
    <location>
        <begin position="150"/>
        <end position="272"/>
    </location>
</feature>
<evidence type="ECO:0000313" key="4">
    <source>
        <dbReference type="Proteomes" id="UP000011185"/>
    </source>
</evidence>
<name>L7K0H7_TRAHO</name>
<dbReference type="InterPro" id="IPR045255">
    <property type="entry name" value="RanBP1-like"/>
</dbReference>
<dbReference type="EMBL" id="JH993817">
    <property type="protein sequence ID" value="ELQ76752.1"/>
    <property type="molecule type" value="Genomic_DNA"/>
</dbReference>
<dbReference type="OMA" id="SANTFIW"/>
<dbReference type="STRING" id="72359.L7K0H7"/>
<evidence type="ECO:0000259" key="2">
    <source>
        <dbReference type="PROSITE" id="PS50196"/>
    </source>
</evidence>
<dbReference type="PANTHER" id="PTHR23138:SF87">
    <property type="entry name" value="E3 SUMO-PROTEIN LIGASE RANBP2"/>
    <property type="match status" value="1"/>
</dbReference>
<dbReference type="HOGENOM" id="CLU_998143_0_0_1"/>
<accession>L7K0H7</accession>
<protein>
    <submittedName>
        <fullName evidence="3">Ran-binding protein RANBP1, RanBD domain protein</fullName>
    </submittedName>
</protein>
<dbReference type="GO" id="GO:0005643">
    <property type="term" value="C:nuclear pore"/>
    <property type="evidence" value="ECO:0007669"/>
    <property type="project" value="TreeGrafter"/>
</dbReference>
<organism evidence="3 4">
    <name type="scientific">Trachipleistophora hominis</name>
    <name type="common">Microsporidian parasite</name>
    <dbReference type="NCBI Taxonomy" id="72359"/>
    <lineage>
        <taxon>Eukaryota</taxon>
        <taxon>Fungi</taxon>
        <taxon>Fungi incertae sedis</taxon>
        <taxon>Microsporidia</taxon>
        <taxon>Pleistophoridae</taxon>
        <taxon>Trachipleistophora</taxon>
    </lineage>
</organism>
<reference evidence="3 4" key="1">
    <citation type="journal article" date="2012" name="PLoS Pathog.">
        <title>The genome of the obligate intracellular parasite Trachipleistophora hominis: new insights into microsporidian genome dynamics and reductive evolution.</title>
        <authorList>
            <person name="Heinz E."/>
            <person name="Williams T.A."/>
            <person name="Nakjang S."/>
            <person name="Noel C.J."/>
            <person name="Swan D.C."/>
            <person name="Goldberg A.V."/>
            <person name="Harris S.R."/>
            <person name="Weinmaier T."/>
            <person name="Markert S."/>
            <person name="Becher D."/>
            <person name="Bernhardt J."/>
            <person name="Dagan T."/>
            <person name="Hacker C."/>
            <person name="Lucocq J.M."/>
            <person name="Schweder T."/>
            <person name="Rattei T."/>
            <person name="Hall N."/>
            <person name="Hirt R.P."/>
            <person name="Embley T.M."/>
        </authorList>
    </citation>
    <scope>NUCLEOTIDE SEQUENCE [LARGE SCALE GENOMIC DNA]</scope>
</reference>
<feature type="compositionally biased region" description="Basic and acidic residues" evidence="1">
    <location>
        <begin position="1"/>
        <end position="89"/>
    </location>
</feature>
<evidence type="ECO:0000256" key="1">
    <source>
        <dbReference type="SAM" id="MobiDB-lite"/>
    </source>
</evidence>